<proteinExistence type="predicted"/>
<dbReference type="KEGG" id="pchm:VFPPC_10981"/>
<evidence type="ECO:0000259" key="2">
    <source>
        <dbReference type="Pfam" id="PF14040"/>
    </source>
</evidence>
<comment type="caution">
    <text evidence="3">The sequence shown here is derived from an EMBL/GenBank/DDBJ whole genome shotgun (WGS) entry which is preliminary data.</text>
</comment>
<organism evidence="3 4">
    <name type="scientific">Pochonia chlamydosporia 170</name>
    <dbReference type="NCBI Taxonomy" id="1380566"/>
    <lineage>
        <taxon>Eukaryota</taxon>
        <taxon>Fungi</taxon>
        <taxon>Dikarya</taxon>
        <taxon>Ascomycota</taxon>
        <taxon>Pezizomycotina</taxon>
        <taxon>Sordariomycetes</taxon>
        <taxon>Hypocreomycetidae</taxon>
        <taxon>Hypocreales</taxon>
        <taxon>Clavicipitaceae</taxon>
        <taxon>Pochonia</taxon>
    </lineage>
</organism>
<dbReference type="RefSeq" id="XP_018136879.1">
    <property type="nucleotide sequence ID" value="XM_018289264.1"/>
</dbReference>
<reference evidence="3 4" key="1">
    <citation type="journal article" date="2016" name="PLoS Pathog.">
        <title>Biosynthesis of antibiotic leucinostatins in bio-control fungus Purpureocillium lilacinum and their inhibition on phytophthora revealed by genome mining.</title>
        <authorList>
            <person name="Wang G."/>
            <person name="Liu Z."/>
            <person name="Lin R."/>
            <person name="Li E."/>
            <person name="Mao Z."/>
            <person name="Ling J."/>
            <person name="Yang Y."/>
            <person name="Yin W.B."/>
            <person name="Xie B."/>
        </authorList>
    </citation>
    <scope>NUCLEOTIDE SEQUENCE [LARGE SCALE GENOMIC DNA]</scope>
    <source>
        <strain evidence="3">170</strain>
    </source>
</reference>
<feature type="region of interest" description="Disordered" evidence="1">
    <location>
        <begin position="564"/>
        <end position="604"/>
    </location>
</feature>
<dbReference type="GeneID" id="28853258"/>
<protein>
    <submittedName>
        <fullName evidence="3">Deoxyribonuclease nucA/NucB domain-containing protein</fullName>
    </submittedName>
</protein>
<evidence type="ECO:0000313" key="4">
    <source>
        <dbReference type="Proteomes" id="UP000078397"/>
    </source>
</evidence>
<evidence type="ECO:0000313" key="3">
    <source>
        <dbReference type="EMBL" id="OAQ58760.1"/>
    </source>
</evidence>
<evidence type="ECO:0000256" key="1">
    <source>
        <dbReference type="SAM" id="MobiDB-lite"/>
    </source>
</evidence>
<dbReference type="EMBL" id="LSBJ02000014">
    <property type="protein sequence ID" value="OAQ58760.1"/>
    <property type="molecule type" value="Genomic_DNA"/>
</dbReference>
<dbReference type="InterPro" id="IPR029476">
    <property type="entry name" value="DNase_NucA_NucB"/>
</dbReference>
<dbReference type="Pfam" id="PF14040">
    <property type="entry name" value="DNase_NucA_NucB"/>
    <property type="match status" value="1"/>
</dbReference>
<name>A0A179F0H4_METCM</name>
<sequence length="771" mass="84520">MSEVADLRIATKRVYHDNNKPYGESETITVYIYNAGPNRAKTPRVRVGFGYSMDYSAVITTLRQAQVWRKPSEAIKNGTLTWTTLSNPTSLVQGWDIVTTLSDVQAGTLMELNLSFPMLHETSYKDYLLKASVVSPTLDLRLHNNFTAYIITPNHHHDGPDYWNTPGDLASLDFEGLTSALPISRADLRIASTRATYNNNLPHGQSETLTFLVFNDGPTIATQPVLTAGYTTSMDYNNVSCSCEQVWVPEGANPSSDLDNYAWKSVDGVTWRTDGWNVICSLPNIPPTVLYRVKITFPMNHETTYKDYTATASISSQATEVNANSSSTTYVITPNHQNDNNAYWQTKGNIAQLDGPSLTPFANRAPLTGWLLDTPIIVSDSKGRAQIPLTELEGWISEKEKQIVSYNIRDKTLKPKVATKVEYGTSSDITVLSFSADGKTQLSYSAHPDTLLYLNPTKITAGQDEVRLAYWIPVRMLWVGAAVSGMSPGGGMTVAYVTNIQHVAEGEYRSAEPQMVSQSHSYVVGTLGSGGVLTHNPKNGPGPANVPAMLAYAARIANNLVATTTPPPGLPNPPHGYTLRHRRPTDRAPPSAPAPPILPPDVPRRDEHGNWLIYLYEEDSPAAVENARFAVEEGGQPWRLTYDPAGAHARRSQSTGPHQSQRELLQLTTEELTGRSGTGQLDRDEYPPAIAAEGGRGAIVTYIEAGDNRRAGSLMGQQFTNYRMNPQPDGHAPLQSGDTFRFAIIHENMASVEYLGDDSVDASQLEQPPIE</sequence>
<feature type="compositionally biased region" description="Pro residues" evidence="1">
    <location>
        <begin position="565"/>
        <end position="574"/>
    </location>
</feature>
<feature type="domain" description="Deoxyribonuclease NucA/NucB" evidence="2">
    <location>
        <begin position="638"/>
        <end position="724"/>
    </location>
</feature>
<accession>A0A179F0H4</accession>
<gene>
    <name evidence="3" type="ORF">VFPPC_10981</name>
</gene>
<dbReference type="AlphaFoldDB" id="A0A179F0H4"/>
<feature type="compositionally biased region" description="Pro residues" evidence="1">
    <location>
        <begin position="590"/>
        <end position="601"/>
    </location>
</feature>
<dbReference type="OrthoDB" id="4937951at2759"/>
<dbReference type="Proteomes" id="UP000078397">
    <property type="component" value="Unassembled WGS sequence"/>
</dbReference>
<keyword evidence="4" id="KW-1185">Reference proteome</keyword>